<dbReference type="PROSITE" id="PS50102">
    <property type="entry name" value="RRM"/>
    <property type="match status" value="2"/>
</dbReference>
<feature type="domain" description="RRM" evidence="15">
    <location>
        <begin position="73"/>
        <end position="151"/>
    </location>
</feature>
<organism evidence="16">
    <name type="scientific">Picea sitchensis</name>
    <name type="common">Sitka spruce</name>
    <name type="synonym">Pinus sitchensis</name>
    <dbReference type="NCBI Taxonomy" id="3332"/>
    <lineage>
        <taxon>Eukaryota</taxon>
        <taxon>Viridiplantae</taxon>
        <taxon>Streptophyta</taxon>
        <taxon>Embryophyta</taxon>
        <taxon>Tracheophyta</taxon>
        <taxon>Spermatophyta</taxon>
        <taxon>Pinopsida</taxon>
        <taxon>Pinidae</taxon>
        <taxon>Conifers I</taxon>
        <taxon>Pinales</taxon>
        <taxon>Pinaceae</taxon>
        <taxon>Picea</taxon>
    </lineage>
</organism>
<evidence type="ECO:0000256" key="14">
    <source>
        <dbReference type="PROSITE-ProRule" id="PRU00176"/>
    </source>
</evidence>
<keyword evidence="7" id="KW-0809">Transit peptide</keyword>
<evidence type="ECO:0000256" key="13">
    <source>
        <dbReference type="ARBA" id="ARBA00077833"/>
    </source>
</evidence>
<evidence type="ECO:0000256" key="8">
    <source>
        <dbReference type="ARBA" id="ARBA00022980"/>
    </source>
</evidence>
<keyword evidence="4" id="KW-0699">rRNA-binding</keyword>
<dbReference type="InterPro" id="IPR012677">
    <property type="entry name" value="Nucleotide-bd_a/b_plait_sf"/>
</dbReference>
<reference evidence="16" key="1">
    <citation type="journal article" date="2008" name="BMC Genomics">
        <title>A conifer genomics resource of 200,000 spruce (Picea spp.) ESTs and 6,464 high-quality, sequence-finished full-length cDNAs for Sitka spruce (Picea sitchensis).</title>
        <authorList>
            <person name="Ralph S.G."/>
            <person name="Chun H.J."/>
            <person name="Kolosova N."/>
            <person name="Cooper D."/>
            <person name="Oddy C."/>
            <person name="Ritland C.E."/>
            <person name="Kirkpatrick R."/>
            <person name="Moore R."/>
            <person name="Barber S."/>
            <person name="Holt R.A."/>
            <person name="Jones S.J."/>
            <person name="Marra M.A."/>
            <person name="Douglas C.J."/>
            <person name="Ritland K."/>
            <person name="Bohlmann J."/>
        </authorList>
    </citation>
    <scope>NUCLEOTIDE SEQUENCE</scope>
    <source>
        <tissue evidence="16">Green portion of the leader tissue</tissue>
    </source>
</reference>
<keyword evidence="3" id="KW-0934">Plastid</keyword>
<keyword evidence="6 14" id="KW-0694">RNA-binding</keyword>
<dbReference type="AlphaFoldDB" id="A9NYV5"/>
<evidence type="ECO:0000256" key="11">
    <source>
        <dbReference type="ARBA" id="ARBA00063129"/>
    </source>
</evidence>
<dbReference type="CDD" id="cd21610">
    <property type="entry name" value="RRM2_PSRP2"/>
    <property type="match status" value="1"/>
</dbReference>
<dbReference type="InterPro" id="IPR000504">
    <property type="entry name" value="RRM_dom"/>
</dbReference>
<dbReference type="GO" id="GO:0003729">
    <property type="term" value="F:mRNA binding"/>
    <property type="evidence" value="ECO:0007669"/>
    <property type="project" value="TreeGrafter"/>
</dbReference>
<dbReference type="GO" id="GO:1901259">
    <property type="term" value="P:chloroplast rRNA processing"/>
    <property type="evidence" value="ECO:0007669"/>
    <property type="project" value="TreeGrafter"/>
</dbReference>
<dbReference type="GO" id="GO:1990904">
    <property type="term" value="C:ribonucleoprotein complex"/>
    <property type="evidence" value="ECO:0007669"/>
    <property type="project" value="UniProtKB-KW"/>
</dbReference>
<keyword evidence="5" id="KW-0677">Repeat</keyword>
<dbReference type="GO" id="GO:0005840">
    <property type="term" value="C:ribosome"/>
    <property type="evidence" value="ECO:0007669"/>
    <property type="project" value="UniProtKB-KW"/>
</dbReference>
<dbReference type="EMBL" id="EF086557">
    <property type="protein sequence ID" value="ABK25816.1"/>
    <property type="molecule type" value="mRNA"/>
</dbReference>
<comment type="subcellular location">
    <subcellularLocation>
        <location evidence="1">Plastid</location>
        <location evidence="1">Chloroplast</location>
    </subcellularLocation>
</comment>
<evidence type="ECO:0000256" key="10">
    <source>
        <dbReference type="ARBA" id="ARBA00061529"/>
    </source>
</evidence>
<evidence type="ECO:0000256" key="7">
    <source>
        <dbReference type="ARBA" id="ARBA00022946"/>
    </source>
</evidence>
<dbReference type="GO" id="GO:0009535">
    <property type="term" value="C:chloroplast thylakoid membrane"/>
    <property type="evidence" value="ECO:0007669"/>
    <property type="project" value="TreeGrafter"/>
</dbReference>
<comment type="similarity">
    <text evidence="10">Belongs to the chloroplast-specific ribosomal protein cS22 family.</text>
</comment>
<accession>A9NYV5</accession>
<dbReference type="Pfam" id="PF00076">
    <property type="entry name" value="RRM_1"/>
    <property type="match status" value="2"/>
</dbReference>
<feature type="domain" description="RRM" evidence="15">
    <location>
        <begin position="172"/>
        <end position="248"/>
    </location>
</feature>
<evidence type="ECO:0000259" key="15">
    <source>
        <dbReference type="PROSITE" id="PS50102"/>
    </source>
</evidence>
<dbReference type="Gene3D" id="3.30.70.330">
    <property type="match status" value="2"/>
</dbReference>
<dbReference type="GO" id="GO:0019843">
    <property type="term" value="F:rRNA binding"/>
    <property type="evidence" value="ECO:0007669"/>
    <property type="project" value="UniProtKB-KW"/>
</dbReference>
<evidence type="ECO:0000313" key="16">
    <source>
        <dbReference type="EMBL" id="ABK25816.1"/>
    </source>
</evidence>
<dbReference type="InterPro" id="IPR050502">
    <property type="entry name" value="Euk_RNA-bind_prot"/>
</dbReference>
<dbReference type="PANTHER" id="PTHR48025:SF4">
    <property type="entry name" value="SMALL RIBOSOMAL SUBUNIT PROTEIN CS22"/>
    <property type="match status" value="1"/>
</dbReference>
<evidence type="ECO:0000256" key="9">
    <source>
        <dbReference type="ARBA" id="ARBA00023274"/>
    </source>
</evidence>
<keyword evidence="8" id="KW-0689">Ribosomal protein</keyword>
<name>A9NYV5_PICSI</name>
<dbReference type="SMART" id="SM00360">
    <property type="entry name" value="RRM"/>
    <property type="match status" value="2"/>
</dbReference>
<dbReference type="InterPro" id="IPR035979">
    <property type="entry name" value="RBD_domain_sf"/>
</dbReference>
<evidence type="ECO:0000256" key="2">
    <source>
        <dbReference type="ARBA" id="ARBA00022528"/>
    </source>
</evidence>
<proteinExistence type="evidence at transcript level"/>
<protein>
    <recommendedName>
        <fullName evidence="12">Small ribosomal subunit protein cS22</fullName>
    </recommendedName>
    <alternativeName>
        <fullName evidence="13">30S ribosomal protein 2, chloroplastic</fullName>
    </alternativeName>
</protein>
<keyword evidence="2" id="KW-0150">Chloroplast</keyword>
<dbReference type="FunFam" id="3.30.70.330:FF:000401">
    <property type="entry name" value="30S ribosomal protein 2, chloroplastic"/>
    <property type="match status" value="1"/>
</dbReference>
<dbReference type="SUPFAM" id="SSF54928">
    <property type="entry name" value="RNA-binding domain, RBD"/>
    <property type="match status" value="2"/>
</dbReference>
<evidence type="ECO:0000256" key="12">
    <source>
        <dbReference type="ARBA" id="ARBA00070346"/>
    </source>
</evidence>
<evidence type="ECO:0000256" key="1">
    <source>
        <dbReference type="ARBA" id="ARBA00004229"/>
    </source>
</evidence>
<evidence type="ECO:0000256" key="6">
    <source>
        <dbReference type="ARBA" id="ARBA00022884"/>
    </source>
</evidence>
<dbReference type="CDD" id="cd21609">
    <property type="entry name" value="RRM1_PSRP2_like"/>
    <property type="match status" value="1"/>
</dbReference>
<dbReference type="PANTHER" id="PTHR48025">
    <property type="entry name" value="OS02G0815200 PROTEIN"/>
    <property type="match status" value="1"/>
</dbReference>
<evidence type="ECO:0000256" key="3">
    <source>
        <dbReference type="ARBA" id="ARBA00022640"/>
    </source>
</evidence>
<sequence>MAAASWLSIASATRIYKPTSPPKLPPSRLSNISMPLSHPCPVSALRRKRVFSTKAQVQVQEAVQGGKQKEIERRLYVGNIPRTSTNEELAKIFGECGNVEKAEVMYDKYTKRSRRFAFVTMSTVEDAQAAIEKMNGTEIGGRVIKVNITEKPLDVSGLNRLTEEAEFIDSPYKVYVGNLAKAVTTETLKKKFAEKGNVLDAKVTRIPETGKSGGYGFVSFSSEADVEAAISAFNNVVLEGKPMRVNVT</sequence>
<keyword evidence="9" id="KW-0687">Ribonucleoprotein</keyword>
<evidence type="ECO:0000256" key="4">
    <source>
        <dbReference type="ARBA" id="ARBA00022730"/>
    </source>
</evidence>
<evidence type="ECO:0000256" key="5">
    <source>
        <dbReference type="ARBA" id="ARBA00022737"/>
    </source>
</evidence>
<comment type="subunit">
    <text evidence="11">Component of the chloroplast small ribosomal subunit (SSU). Mature 70S chloroplast ribosomes of higher plants consist of a small (30S) and a large (50S) subunit. The 30S small subunit contains 1 molecule of ribosomal RNA (16S rRNA) and 24 different proteins. The 50S large subunit contains 3 rRNA molecules (23S, 5S and 4.5S rRNA) and 33 different proteins.</text>
</comment>